<dbReference type="PROSITE" id="PS50893">
    <property type="entry name" value="ABC_TRANSPORTER_2"/>
    <property type="match status" value="1"/>
</dbReference>
<comment type="caution">
    <text evidence="6">The sequence shown here is derived from an EMBL/GenBank/DDBJ whole genome shotgun (WGS) entry which is preliminary data.</text>
</comment>
<dbReference type="SUPFAM" id="SSF52540">
    <property type="entry name" value="P-loop containing nucleoside triphosphate hydrolases"/>
    <property type="match status" value="1"/>
</dbReference>
<dbReference type="AlphaFoldDB" id="A0A921MZR5"/>
<dbReference type="Gene3D" id="3.40.50.300">
    <property type="entry name" value="P-loop containing nucleotide triphosphate hydrolases"/>
    <property type="match status" value="1"/>
</dbReference>
<dbReference type="InterPro" id="IPR003439">
    <property type="entry name" value="ABC_transporter-like_ATP-bd"/>
</dbReference>
<comment type="similarity">
    <text evidence="1">Belongs to the ABC transporter superfamily.</text>
</comment>
<evidence type="ECO:0000256" key="4">
    <source>
        <dbReference type="ARBA" id="ARBA00022840"/>
    </source>
</evidence>
<sequence>VVALDKVKLTINKGEFIAIIGPSGSGKSTLLHLLGGLEKPSKGFVKIEEQNISDMHENKLARYRRKNIGFIFQQYNLIPVLDVRENIKMPLMLDKASIDEKYIDDIVNFLGLKEREKHLPNQLSGGQQQRVAIGRALAPKPSIILADEPTGNLDTKTTEEVLKLLKDSIKKYNQTLVMITHNEEIARMADRVIYIKDGKLI</sequence>
<dbReference type="InterPro" id="IPR017911">
    <property type="entry name" value="MacB-like_ATP-bd"/>
</dbReference>
<dbReference type="GO" id="GO:0098796">
    <property type="term" value="C:membrane protein complex"/>
    <property type="evidence" value="ECO:0007669"/>
    <property type="project" value="UniProtKB-ARBA"/>
</dbReference>
<keyword evidence="4 6" id="KW-0067">ATP-binding</keyword>
<dbReference type="InterPro" id="IPR003593">
    <property type="entry name" value="AAA+_ATPase"/>
</dbReference>
<dbReference type="EMBL" id="DYUB01000143">
    <property type="protein sequence ID" value="HJG96317.1"/>
    <property type="molecule type" value="Genomic_DNA"/>
</dbReference>
<gene>
    <name evidence="6" type="ORF">K8V90_04350</name>
</gene>
<reference evidence="6" key="2">
    <citation type="submission" date="2021-09" db="EMBL/GenBank/DDBJ databases">
        <authorList>
            <person name="Gilroy R."/>
        </authorList>
    </citation>
    <scope>NUCLEOTIDE SEQUENCE</scope>
    <source>
        <strain evidence="6">1277</strain>
    </source>
</reference>
<protein>
    <submittedName>
        <fullName evidence="6">ABC transporter ATP-binding protein</fullName>
    </submittedName>
</protein>
<dbReference type="Proteomes" id="UP000776700">
    <property type="component" value="Unassembled WGS sequence"/>
</dbReference>
<dbReference type="PROSITE" id="PS00211">
    <property type="entry name" value="ABC_TRANSPORTER_1"/>
    <property type="match status" value="1"/>
</dbReference>
<evidence type="ECO:0000256" key="3">
    <source>
        <dbReference type="ARBA" id="ARBA00022741"/>
    </source>
</evidence>
<evidence type="ECO:0000313" key="7">
    <source>
        <dbReference type="Proteomes" id="UP000776700"/>
    </source>
</evidence>
<keyword evidence="3" id="KW-0547">Nucleotide-binding</keyword>
<feature type="non-terminal residue" evidence="6">
    <location>
        <position position="1"/>
    </location>
</feature>
<keyword evidence="2" id="KW-0813">Transport</keyword>
<dbReference type="InterPro" id="IPR017871">
    <property type="entry name" value="ABC_transporter-like_CS"/>
</dbReference>
<organism evidence="6 7">
    <name type="scientific">Romboutsia timonensis</name>
    <dbReference type="NCBI Taxonomy" id="1776391"/>
    <lineage>
        <taxon>Bacteria</taxon>
        <taxon>Bacillati</taxon>
        <taxon>Bacillota</taxon>
        <taxon>Clostridia</taxon>
        <taxon>Peptostreptococcales</taxon>
        <taxon>Peptostreptococcaceae</taxon>
        <taxon>Romboutsia</taxon>
    </lineage>
</organism>
<accession>A0A921MZR5</accession>
<dbReference type="GO" id="GO:0005524">
    <property type="term" value="F:ATP binding"/>
    <property type="evidence" value="ECO:0007669"/>
    <property type="project" value="UniProtKB-KW"/>
</dbReference>
<dbReference type="InterPro" id="IPR027417">
    <property type="entry name" value="P-loop_NTPase"/>
</dbReference>
<feature type="domain" description="ABC transporter" evidence="5">
    <location>
        <begin position="1"/>
        <end position="201"/>
    </location>
</feature>
<reference evidence="6" key="1">
    <citation type="journal article" date="2021" name="PeerJ">
        <title>Extensive microbial diversity within the chicken gut microbiome revealed by metagenomics and culture.</title>
        <authorList>
            <person name="Gilroy R."/>
            <person name="Ravi A."/>
            <person name="Getino M."/>
            <person name="Pursley I."/>
            <person name="Horton D.L."/>
            <person name="Alikhan N.F."/>
            <person name="Baker D."/>
            <person name="Gharbi K."/>
            <person name="Hall N."/>
            <person name="Watson M."/>
            <person name="Adriaenssens E.M."/>
            <person name="Foster-Nyarko E."/>
            <person name="Jarju S."/>
            <person name="Secka A."/>
            <person name="Antonio M."/>
            <person name="Oren A."/>
            <person name="Chaudhuri R.R."/>
            <person name="La Ragione R."/>
            <person name="Hildebrand F."/>
            <person name="Pallen M.J."/>
        </authorList>
    </citation>
    <scope>NUCLEOTIDE SEQUENCE</scope>
    <source>
        <strain evidence="6">1277</strain>
    </source>
</reference>
<dbReference type="PANTHER" id="PTHR42798">
    <property type="entry name" value="LIPOPROTEIN-RELEASING SYSTEM ATP-BINDING PROTEIN LOLD"/>
    <property type="match status" value="1"/>
</dbReference>
<evidence type="ECO:0000256" key="2">
    <source>
        <dbReference type="ARBA" id="ARBA00022448"/>
    </source>
</evidence>
<dbReference type="SMART" id="SM00382">
    <property type="entry name" value="AAA"/>
    <property type="match status" value="1"/>
</dbReference>
<dbReference type="FunFam" id="3.40.50.300:FF:000032">
    <property type="entry name" value="Export ABC transporter ATP-binding protein"/>
    <property type="match status" value="1"/>
</dbReference>
<name>A0A921MZR5_9FIRM</name>
<dbReference type="GO" id="GO:0016887">
    <property type="term" value="F:ATP hydrolysis activity"/>
    <property type="evidence" value="ECO:0007669"/>
    <property type="project" value="InterPro"/>
</dbReference>
<proteinExistence type="inferred from homology"/>
<dbReference type="PANTHER" id="PTHR42798:SF6">
    <property type="entry name" value="CELL DIVISION ATP-BINDING PROTEIN FTSE"/>
    <property type="match status" value="1"/>
</dbReference>
<evidence type="ECO:0000313" key="6">
    <source>
        <dbReference type="EMBL" id="HJG96317.1"/>
    </source>
</evidence>
<dbReference type="Pfam" id="PF00005">
    <property type="entry name" value="ABC_tran"/>
    <property type="match status" value="1"/>
</dbReference>
<dbReference type="GO" id="GO:0022857">
    <property type="term" value="F:transmembrane transporter activity"/>
    <property type="evidence" value="ECO:0007669"/>
    <property type="project" value="UniProtKB-ARBA"/>
</dbReference>
<evidence type="ECO:0000256" key="1">
    <source>
        <dbReference type="ARBA" id="ARBA00005417"/>
    </source>
</evidence>
<evidence type="ECO:0000259" key="5">
    <source>
        <dbReference type="PROSITE" id="PS50893"/>
    </source>
</evidence>
<dbReference type="CDD" id="cd03255">
    <property type="entry name" value="ABC_MJ0796_LolCDE_FtsE"/>
    <property type="match status" value="1"/>
</dbReference>